<protein>
    <recommendedName>
        <fullName evidence="3">Phosphoribosylpyrophosphate synthetase</fullName>
    </recommendedName>
</protein>
<reference evidence="1" key="2">
    <citation type="submission" date="2020-09" db="EMBL/GenBank/DDBJ databases">
        <authorList>
            <person name="Sun Q."/>
            <person name="Kim S."/>
        </authorList>
    </citation>
    <scope>NUCLEOTIDE SEQUENCE</scope>
    <source>
        <strain evidence="1">KCTC 12113</strain>
    </source>
</reference>
<reference evidence="1" key="1">
    <citation type="journal article" date="2014" name="Int. J. Syst. Evol. Microbiol.">
        <title>Complete genome sequence of Corynebacterium casei LMG S-19264T (=DSM 44701T), isolated from a smear-ripened cheese.</title>
        <authorList>
            <consortium name="US DOE Joint Genome Institute (JGI-PGF)"/>
            <person name="Walter F."/>
            <person name="Albersmeier A."/>
            <person name="Kalinowski J."/>
            <person name="Ruckert C."/>
        </authorList>
    </citation>
    <scope>NUCLEOTIDE SEQUENCE</scope>
    <source>
        <strain evidence="1">KCTC 12113</strain>
    </source>
</reference>
<evidence type="ECO:0000313" key="1">
    <source>
        <dbReference type="EMBL" id="GGW34623.1"/>
    </source>
</evidence>
<comment type="caution">
    <text evidence="1">The sequence shown here is derived from an EMBL/GenBank/DDBJ whole genome shotgun (WGS) entry which is preliminary data.</text>
</comment>
<name>A0A918IX27_9FLAO</name>
<dbReference type="EMBL" id="BMWP01000011">
    <property type="protein sequence ID" value="GGW34623.1"/>
    <property type="molecule type" value="Genomic_DNA"/>
</dbReference>
<dbReference type="RefSeq" id="WP_034234957.1">
    <property type="nucleotide sequence ID" value="NZ_BMWP01000011.1"/>
</dbReference>
<organism evidence="1 2">
    <name type="scientific">Arenibacter certesii</name>
    <dbReference type="NCBI Taxonomy" id="228955"/>
    <lineage>
        <taxon>Bacteria</taxon>
        <taxon>Pseudomonadati</taxon>
        <taxon>Bacteroidota</taxon>
        <taxon>Flavobacteriia</taxon>
        <taxon>Flavobacteriales</taxon>
        <taxon>Flavobacteriaceae</taxon>
        <taxon>Arenibacter</taxon>
    </lineage>
</organism>
<dbReference type="Proteomes" id="UP000634668">
    <property type="component" value="Unassembled WGS sequence"/>
</dbReference>
<accession>A0A918IX27</accession>
<proteinExistence type="predicted"/>
<evidence type="ECO:0008006" key="3">
    <source>
        <dbReference type="Google" id="ProtNLM"/>
    </source>
</evidence>
<sequence>MKNESVIIERYEKEGYTSVYSIINNQLMDMDTKKSYTPNDIQIIAEHRFEGMSNPSDMSLLYVVDTQDNSKGTILVNYNPSESSKMADFFQQVPKENYKS</sequence>
<keyword evidence="2" id="KW-1185">Reference proteome</keyword>
<gene>
    <name evidence="1" type="ORF">GCM10007383_19570</name>
</gene>
<evidence type="ECO:0000313" key="2">
    <source>
        <dbReference type="Proteomes" id="UP000634668"/>
    </source>
</evidence>
<dbReference type="AlphaFoldDB" id="A0A918IX27"/>